<dbReference type="InterPro" id="IPR036390">
    <property type="entry name" value="WH_DNA-bd_sf"/>
</dbReference>
<evidence type="ECO:0000256" key="5">
    <source>
        <dbReference type="ARBA" id="ARBA00023163"/>
    </source>
</evidence>
<keyword evidence="4" id="KW-0010">Activator</keyword>
<dbReference type="PRINTS" id="PR00039">
    <property type="entry name" value="HTHLYSR"/>
</dbReference>
<keyword evidence="5" id="KW-0804">Transcription</keyword>
<dbReference type="GO" id="GO:0003677">
    <property type="term" value="F:DNA binding"/>
    <property type="evidence" value="ECO:0007669"/>
    <property type="project" value="UniProtKB-KW"/>
</dbReference>
<dbReference type="SUPFAM" id="SSF53850">
    <property type="entry name" value="Periplasmic binding protein-like II"/>
    <property type="match status" value="1"/>
</dbReference>
<dbReference type="PROSITE" id="PS50931">
    <property type="entry name" value="HTH_LYSR"/>
    <property type="match status" value="1"/>
</dbReference>
<dbReference type="SUPFAM" id="SSF46785">
    <property type="entry name" value="Winged helix' DNA-binding domain"/>
    <property type="match status" value="1"/>
</dbReference>
<dbReference type="PANTHER" id="PTHR30346">
    <property type="entry name" value="TRANSCRIPTIONAL DUAL REGULATOR HCAR-RELATED"/>
    <property type="match status" value="1"/>
</dbReference>
<dbReference type="InterPro" id="IPR005119">
    <property type="entry name" value="LysR_subst-bd"/>
</dbReference>
<protein>
    <submittedName>
        <fullName evidence="7">LysR family transcriptional regulator</fullName>
    </submittedName>
</protein>
<sequence>MRSVHVCAEEKGGSVNFPDIEGFLAVVRAGEAGENLSDAADDLHLSQSALTRRVQRLEEELGTTLFERHGRKLVLNTRGRAFVPHAHTMLEARSQGIQQVARLMDPERGQVRLDFMHSLGTWMVPDLLRSYRHNHPQVDFVLHQGAAQHLVDRVRAGLSDIALVGPKPGDLVAPGQVELAWHQLELQRLAIAVPEGHWASSRDSIAMHELVDEPFIGMLPGYGTRMLLDSLAQDAGFSPRFVFESMELTTVSGLVAAGLGCALLPLDDPYLNATNLIPLEPVRYRELGVVWRVGDDAPPVLQFRDFIRRPRQP</sequence>
<proteinExistence type="inferred from homology"/>
<feature type="domain" description="HTH lysR-type" evidence="6">
    <location>
        <begin position="15"/>
        <end position="76"/>
    </location>
</feature>
<dbReference type="GO" id="GO:0003700">
    <property type="term" value="F:DNA-binding transcription factor activity"/>
    <property type="evidence" value="ECO:0007669"/>
    <property type="project" value="InterPro"/>
</dbReference>
<organism evidence="7 8">
    <name type="scientific">Corynebacterium ammoniagenes</name>
    <name type="common">Brevibacterium ammoniagenes</name>
    <dbReference type="NCBI Taxonomy" id="1697"/>
    <lineage>
        <taxon>Bacteria</taxon>
        <taxon>Bacillati</taxon>
        <taxon>Actinomycetota</taxon>
        <taxon>Actinomycetes</taxon>
        <taxon>Mycobacteriales</taxon>
        <taxon>Corynebacteriaceae</taxon>
        <taxon>Corynebacterium</taxon>
    </lineage>
</organism>
<evidence type="ECO:0000256" key="2">
    <source>
        <dbReference type="ARBA" id="ARBA00023015"/>
    </source>
</evidence>
<dbReference type="GO" id="GO:0032993">
    <property type="term" value="C:protein-DNA complex"/>
    <property type="evidence" value="ECO:0007669"/>
    <property type="project" value="TreeGrafter"/>
</dbReference>
<dbReference type="EMBL" id="BQKK01000003">
    <property type="protein sequence ID" value="GJN43286.1"/>
    <property type="molecule type" value="Genomic_DNA"/>
</dbReference>
<dbReference type="InterPro" id="IPR036388">
    <property type="entry name" value="WH-like_DNA-bd_sf"/>
</dbReference>
<dbReference type="Gene3D" id="1.10.10.10">
    <property type="entry name" value="Winged helix-like DNA-binding domain superfamily/Winged helix DNA-binding domain"/>
    <property type="match status" value="1"/>
</dbReference>
<reference evidence="7" key="1">
    <citation type="submission" date="2021-12" db="EMBL/GenBank/DDBJ databases">
        <title>Draft genome sequence of Corynebacterium ammoniagenes strain T-723.</title>
        <authorList>
            <person name="Matsuzawa M."/>
            <person name="Hiratani M."/>
            <person name="Abe I."/>
            <person name="Tsuji Y."/>
            <person name="Nakamura J."/>
        </authorList>
    </citation>
    <scope>NUCLEOTIDE SEQUENCE</scope>
    <source>
        <strain evidence="7">T-723</strain>
    </source>
</reference>
<dbReference type="InterPro" id="IPR000847">
    <property type="entry name" value="LysR_HTH_N"/>
</dbReference>
<evidence type="ECO:0000313" key="8">
    <source>
        <dbReference type="Proteomes" id="UP001054925"/>
    </source>
</evidence>
<name>A0AAV5G7J5_CORAM</name>
<keyword evidence="2" id="KW-0805">Transcription regulation</keyword>
<dbReference type="Pfam" id="PF03466">
    <property type="entry name" value="LysR_substrate"/>
    <property type="match status" value="1"/>
</dbReference>
<evidence type="ECO:0000313" key="7">
    <source>
        <dbReference type="EMBL" id="GJN43286.1"/>
    </source>
</evidence>
<dbReference type="AlphaFoldDB" id="A0AAV5G7J5"/>
<dbReference type="Pfam" id="PF00126">
    <property type="entry name" value="HTH_1"/>
    <property type="match status" value="1"/>
</dbReference>
<evidence type="ECO:0000256" key="4">
    <source>
        <dbReference type="ARBA" id="ARBA00023159"/>
    </source>
</evidence>
<evidence type="ECO:0000256" key="1">
    <source>
        <dbReference type="ARBA" id="ARBA00009437"/>
    </source>
</evidence>
<comment type="caution">
    <text evidence="7">The sequence shown here is derived from an EMBL/GenBank/DDBJ whole genome shotgun (WGS) entry which is preliminary data.</text>
</comment>
<dbReference type="PANTHER" id="PTHR30346:SF28">
    <property type="entry name" value="HTH-TYPE TRANSCRIPTIONAL REGULATOR CYNR"/>
    <property type="match status" value="1"/>
</dbReference>
<accession>A0AAV5G7J5</accession>
<comment type="similarity">
    <text evidence="1">Belongs to the LysR transcriptional regulatory family.</text>
</comment>
<gene>
    <name evidence="7" type="ORF">CAT723_17650</name>
</gene>
<evidence type="ECO:0000256" key="3">
    <source>
        <dbReference type="ARBA" id="ARBA00023125"/>
    </source>
</evidence>
<evidence type="ECO:0000259" key="6">
    <source>
        <dbReference type="PROSITE" id="PS50931"/>
    </source>
</evidence>
<dbReference type="Proteomes" id="UP001054925">
    <property type="component" value="Unassembled WGS sequence"/>
</dbReference>
<keyword evidence="3" id="KW-0238">DNA-binding</keyword>
<dbReference type="Gene3D" id="3.40.190.290">
    <property type="match status" value="1"/>
</dbReference>